<gene>
    <name evidence="1" type="ORF">RUMCAL_03392</name>
</gene>
<reference evidence="1 2" key="1">
    <citation type="submission" date="2013-07" db="EMBL/GenBank/DDBJ databases">
        <authorList>
            <person name="Weinstock G."/>
            <person name="Sodergren E."/>
            <person name="Wylie T."/>
            <person name="Fulton L."/>
            <person name="Fulton R."/>
            <person name="Fronick C."/>
            <person name="O'Laughlin M."/>
            <person name="Godfrey J."/>
            <person name="Miner T."/>
            <person name="Herter B."/>
            <person name="Appelbaum E."/>
            <person name="Cordes M."/>
            <person name="Lek S."/>
            <person name="Wollam A."/>
            <person name="Pepin K.H."/>
            <person name="Palsikar V.B."/>
            <person name="Mitreva M."/>
            <person name="Wilson R.K."/>
        </authorList>
    </citation>
    <scope>NUCLEOTIDE SEQUENCE [LARGE SCALE GENOMIC DNA]</scope>
    <source>
        <strain evidence="1 2">ATCC 27760</strain>
    </source>
</reference>
<accession>U2K4Z7</accession>
<name>U2K4Z7_9FIRM</name>
<evidence type="ECO:0000313" key="2">
    <source>
        <dbReference type="Proteomes" id="UP000016662"/>
    </source>
</evidence>
<proteinExistence type="predicted"/>
<organism evidence="1 2">
    <name type="scientific">Ruminococcus callidus ATCC 27760</name>
    <dbReference type="NCBI Taxonomy" id="411473"/>
    <lineage>
        <taxon>Bacteria</taxon>
        <taxon>Bacillati</taxon>
        <taxon>Bacillota</taxon>
        <taxon>Clostridia</taxon>
        <taxon>Eubacteriales</taxon>
        <taxon>Oscillospiraceae</taxon>
        <taxon>Ruminococcus</taxon>
    </lineage>
</organism>
<evidence type="ECO:0000313" key="1">
    <source>
        <dbReference type="EMBL" id="ERJ87185.1"/>
    </source>
</evidence>
<comment type="caution">
    <text evidence="1">The sequence shown here is derived from an EMBL/GenBank/DDBJ whole genome shotgun (WGS) entry which is preliminary data.</text>
</comment>
<dbReference type="Proteomes" id="UP000016662">
    <property type="component" value="Unassembled WGS sequence"/>
</dbReference>
<dbReference type="EMBL" id="AWVF01000450">
    <property type="protein sequence ID" value="ERJ87185.1"/>
    <property type="molecule type" value="Genomic_DNA"/>
</dbReference>
<sequence length="82" mass="9390">MCSHKNEMQVFSARFYADGVKAIPHKERLPTLYGIALGNLPKNLTTHLTAQALCGVALDFLILLCNHRWHRKFLCIRYTCLC</sequence>
<protein>
    <submittedName>
        <fullName evidence="1">Uncharacterized protein</fullName>
    </submittedName>
</protein>
<dbReference type="AlphaFoldDB" id="U2K4Z7"/>
<dbReference type="HOGENOM" id="CLU_2556217_0_0_9"/>
<keyword evidence="2" id="KW-1185">Reference proteome</keyword>